<keyword evidence="3 9" id="KW-0479">Metal-binding</keyword>
<dbReference type="Gene3D" id="3.40.50.10380">
    <property type="entry name" value="Malic enzyme, N-terminal domain"/>
    <property type="match status" value="1"/>
</dbReference>
<feature type="domain" description="Malic enzyme N-terminal" evidence="12">
    <location>
        <begin position="75"/>
        <end position="257"/>
    </location>
</feature>
<evidence type="ECO:0000256" key="8">
    <source>
        <dbReference type="PIRSR" id="PIRSR000106-2"/>
    </source>
</evidence>
<feature type="domain" description="Malic enzyme NAD-binding" evidence="11">
    <location>
        <begin position="267"/>
        <end position="525"/>
    </location>
</feature>
<organism evidence="13 14">
    <name type="scientific">Solirubrobacter pauli</name>
    <dbReference type="NCBI Taxonomy" id="166793"/>
    <lineage>
        <taxon>Bacteria</taxon>
        <taxon>Bacillati</taxon>
        <taxon>Actinomycetota</taxon>
        <taxon>Thermoleophilia</taxon>
        <taxon>Solirubrobacterales</taxon>
        <taxon>Solirubrobacteraceae</taxon>
        <taxon>Solirubrobacter</taxon>
    </lineage>
</organism>
<dbReference type="PRINTS" id="PR00072">
    <property type="entry name" value="MALOXRDTASE"/>
</dbReference>
<evidence type="ECO:0000256" key="4">
    <source>
        <dbReference type="ARBA" id="ARBA00023027"/>
    </source>
</evidence>
<dbReference type="InterPro" id="IPR046346">
    <property type="entry name" value="Aminoacid_DH-like_N_sf"/>
</dbReference>
<dbReference type="GO" id="GO:0046872">
    <property type="term" value="F:metal ion binding"/>
    <property type="evidence" value="ECO:0007669"/>
    <property type="project" value="UniProtKB-KW"/>
</dbReference>
<sequence length="556" mass="59746">MQLTTAARSHGHAVLRDPHLNRGTAFTHSERAALGLDGLLPPAVQSLADQAWRTYQQYRAQPTVLAKNTFLAALHDRNRVLYFKLLEDHLKELLPVVYAPGVADAIQRYSHEFQRPHGVYLSVDDPDGVERALRNYGLGPEDVDLLVATDAEQILGIGDWGANGMVISIGKLAIYTAAAGIDPARVIPVMLDVGTDRESLLNDPLYVGSRHRRVRGDRYDALVSTFVESASRQFPHALLHFEDFGPSNARRILRRYQRSARVFNDDLQGTGAVALAAVLAGLRAIGSHPSEQRVVIFGAGTAGVGIADQVRALMIRAGLDADEATRRVWCIDRDGLLVDDMPALRDYQRAYARPAREVAGWGTGGVIGLAEVVARVHPTILVGTSTAGGAFTRPILRELATHVDRPIILPLSNPTERIEVVPADAIAWTDGRALVATGTPWDPVSHGGTEHVIAQANNALVYPGIGLGTIVARAEAVTDGMLLAAAEAMAALVDAGQPGAGLLPPVEELRTMSVAVAVAVARQALRDGVAHAELPDIPQAVLDAMWHASYRPLDVR</sequence>
<dbReference type="InterPro" id="IPR001891">
    <property type="entry name" value="Malic_OxRdtase"/>
</dbReference>
<dbReference type="SMART" id="SM00919">
    <property type="entry name" value="Malic_M"/>
    <property type="match status" value="1"/>
</dbReference>
<dbReference type="GO" id="GO:0006108">
    <property type="term" value="P:malate metabolic process"/>
    <property type="evidence" value="ECO:0007669"/>
    <property type="project" value="TreeGrafter"/>
</dbReference>
<dbReference type="OrthoDB" id="3314528at2"/>
<keyword evidence="4" id="KW-0520">NAD</keyword>
<dbReference type="InterPro" id="IPR036291">
    <property type="entry name" value="NAD(P)-bd_dom_sf"/>
</dbReference>
<evidence type="ECO:0000256" key="6">
    <source>
        <dbReference type="ARBA" id="ARBA00082317"/>
    </source>
</evidence>
<evidence type="ECO:0000256" key="9">
    <source>
        <dbReference type="PIRSR" id="PIRSR000106-3"/>
    </source>
</evidence>
<dbReference type="RefSeq" id="WP_121254889.1">
    <property type="nucleotide sequence ID" value="NZ_RBIL01000002.1"/>
</dbReference>
<dbReference type="GO" id="GO:0051287">
    <property type="term" value="F:NAD binding"/>
    <property type="evidence" value="ECO:0007669"/>
    <property type="project" value="InterPro"/>
</dbReference>
<accession>A0A660KYP8</accession>
<reference evidence="13 14" key="1">
    <citation type="submission" date="2018-10" db="EMBL/GenBank/DDBJ databases">
        <title>Genomic Encyclopedia of Archaeal and Bacterial Type Strains, Phase II (KMG-II): from individual species to whole genera.</title>
        <authorList>
            <person name="Goeker M."/>
        </authorList>
    </citation>
    <scope>NUCLEOTIDE SEQUENCE [LARGE SCALE GENOMIC DNA]</scope>
    <source>
        <strain evidence="13 14">DSM 14954</strain>
    </source>
</reference>
<dbReference type="PANTHER" id="PTHR23406">
    <property type="entry name" value="MALIC ENZYME-RELATED"/>
    <property type="match status" value="1"/>
</dbReference>
<evidence type="ECO:0000256" key="10">
    <source>
        <dbReference type="RuleBase" id="RU003427"/>
    </source>
</evidence>
<gene>
    <name evidence="13" type="ORF">C8N24_4842</name>
</gene>
<evidence type="ECO:0000256" key="5">
    <source>
        <dbReference type="ARBA" id="ARBA00073308"/>
    </source>
</evidence>
<feature type="active site" description="Proton donor" evidence="7">
    <location>
        <position position="98"/>
    </location>
</feature>
<dbReference type="Pfam" id="PF03949">
    <property type="entry name" value="Malic_M"/>
    <property type="match status" value="1"/>
</dbReference>
<evidence type="ECO:0000259" key="11">
    <source>
        <dbReference type="SMART" id="SM00919"/>
    </source>
</evidence>
<feature type="binding site" evidence="9">
    <location>
        <position position="243"/>
    </location>
    <ligand>
        <name>a divalent metal cation</name>
        <dbReference type="ChEBI" id="CHEBI:60240"/>
    </ligand>
</feature>
<dbReference type="GO" id="GO:0005829">
    <property type="term" value="C:cytosol"/>
    <property type="evidence" value="ECO:0007669"/>
    <property type="project" value="TreeGrafter"/>
</dbReference>
<feature type="binding site" evidence="9">
    <location>
        <position position="242"/>
    </location>
    <ligand>
        <name>a divalent metal cation</name>
        <dbReference type="ChEBI" id="CHEBI:60240"/>
    </ligand>
</feature>
<comment type="cofactor">
    <cofactor evidence="1">
        <name>Mn(2+)</name>
        <dbReference type="ChEBI" id="CHEBI:29035"/>
    </cofactor>
</comment>
<feature type="binding site" evidence="8">
    <location>
        <position position="457"/>
    </location>
    <ligand>
        <name>(S)-malate</name>
        <dbReference type="ChEBI" id="CHEBI:15589"/>
    </ligand>
</feature>
<comment type="similarity">
    <text evidence="2 10">Belongs to the malic enzymes family.</text>
</comment>
<comment type="cofactor">
    <cofactor evidence="9">
        <name>Mg(2+)</name>
        <dbReference type="ChEBI" id="CHEBI:18420"/>
    </cofactor>
    <cofactor evidence="9">
        <name>Mn(2+)</name>
        <dbReference type="ChEBI" id="CHEBI:29035"/>
    </cofactor>
    <text evidence="9">Divalent metal cations. Prefers magnesium or manganese.</text>
</comment>
<dbReference type="Proteomes" id="UP000278962">
    <property type="component" value="Unassembled WGS sequence"/>
</dbReference>
<evidence type="ECO:0000256" key="2">
    <source>
        <dbReference type="ARBA" id="ARBA00008785"/>
    </source>
</evidence>
<dbReference type="SMART" id="SM01274">
    <property type="entry name" value="malic"/>
    <property type="match status" value="1"/>
</dbReference>
<dbReference type="SUPFAM" id="SSF53223">
    <property type="entry name" value="Aminoacid dehydrogenase-like, N-terminal domain"/>
    <property type="match status" value="1"/>
</dbReference>
<feature type="active site" description="Proton acceptor" evidence="7">
    <location>
        <position position="171"/>
    </location>
</feature>
<dbReference type="Pfam" id="PF00390">
    <property type="entry name" value="malic"/>
    <property type="match status" value="1"/>
</dbReference>
<dbReference type="InterPro" id="IPR012301">
    <property type="entry name" value="Malic_N_dom"/>
</dbReference>
<dbReference type="PROSITE" id="PS00331">
    <property type="entry name" value="MALIC_ENZYMES"/>
    <property type="match status" value="1"/>
</dbReference>
<evidence type="ECO:0000256" key="1">
    <source>
        <dbReference type="ARBA" id="ARBA00001936"/>
    </source>
</evidence>
<dbReference type="PANTHER" id="PTHR23406:SF34">
    <property type="entry name" value="NAD-DEPENDENT MALIC ENZYME, MITOCHONDRIAL"/>
    <property type="match status" value="1"/>
</dbReference>
<name>A0A660KYP8_9ACTN</name>
<dbReference type="Gene3D" id="3.40.50.720">
    <property type="entry name" value="NAD(P)-binding Rossmann-like Domain"/>
    <property type="match status" value="1"/>
</dbReference>
<proteinExistence type="inferred from homology"/>
<evidence type="ECO:0000313" key="13">
    <source>
        <dbReference type="EMBL" id="RKQ86827.1"/>
    </source>
</evidence>
<dbReference type="EMBL" id="RBIL01000002">
    <property type="protein sequence ID" value="RKQ86827.1"/>
    <property type="molecule type" value="Genomic_DNA"/>
</dbReference>
<evidence type="ECO:0000313" key="14">
    <source>
        <dbReference type="Proteomes" id="UP000278962"/>
    </source>
</evidence>
<evidence type="ECO:0000259" key="12">
    <source>
        <dbReference type="SMART" id="SM01274"/>
    </source>
</evidence>
<dbReference type="InterPro" id="IPR037062">
    <property type="entry name" value="Malic_N_dom_sf"/>
</dbReference>
<protein>
    <recommendedName>
        <fullName evidence="5">Putative malate oxidoreductase [NAD]</fullName>
    </recommendedName>
    <alternativeName>
        <fullName evidence="6">Malic enzyme</fullName>
    </alternativeName>
</protein>
<evidence type="ECO:0000256" key="3">
    <source>
        <dbReference type="ARBA" id="ARBA00022723"/>
    </source>
</evidence>
<keyword evidence="14" id="KW-1185">Reference proteome</keyword>
<dbReference type="AlphaFoldDB" id="A0A660KYP8"/>
<dbReference type="FunFam" id="3.40.50.10380:FF:000001">
    <property type="entry name" value="NAD-dependent malic enzyme"/>
    <property type="match status" value="1"/>
</dbReference>
<dbReference type="InterPro" id="IPR012302">
    <property type="entry name" value="Malic_NAD-bd"/>
</dbReference>
<evidence type="ECO:0000256" key="7">
    <source>
        <dbReference type="PIRSR" id="PIRSR000106-1"/>
    </source>
</evidence>
<dbReference type="InterPro" id="IPR015884">
    <property type="entry name" value="Malic_enzyme_CS"/>
</dbReference>
<feature type="binding site" evidence="8">
    <location>
        <position position="413"/>
    </location>
    <ligand>
        <name>(S)-malate</name>
        <dbReference type="ChEBI" id="CHEBI:15589"/>
    </ligand>
</feature>
<dbReference type="NCBIfam" id="NF010052">
    <property type="entry name" value="PRK13529.1"/>
    <property type="match status" value="1"/>
</dbReference>
<feature type="binding site" evidence="9">
    <location>
        <position position="266"/>
    </location>
    <ligand>
        <name>a divalent metal cation</name>
        <dbReference type="ChEBI" id="CHEBI:60240"/>
    </ligand>
</feature>
<dbReference type="GO" id="GO:0016616">
    <property type="term" value="F:oxidoreductase activity, acting on the CH-OH group of donors, NAD or NADP as acceptor"/>
    <property type="evidence" value="ECO:0007669"/>
    <property type="project" value="InterPro"/>
</dbReference>
<dbReference type="SUPFAM" id="SSF51735">
    <property type="entry name" value="NAD(P)-binding Rossmann-fold domains"/>
    <property type="match status" value="1"/>
</dbReference>
<comment type="caution">
    <text evidence="13">The sequence shown here is derived from an EMBL/GenBank/DDBJ whole genome shotgun (WGS) entry which is preliminary data.</text>
</comment>
<dbReference type="PIRSF" id="PIRSF000106">
    <property type="entry name" value="ME"/>
    <property type="match status" value="1"/>
</dbReference>
<dbReference type="GO" id="GO:0004470">
    <property type="term" value="F:malic enzyme activity"/>
    <property type="evidence" value="ECO:0007669"/>
    <property type="project" value="InterPro"/>
</dbReference>